<dbReference type="PANTHER" id="PTHR36182:SF2">
    <property type="entry name" value="LYTIC POLYSACCHARIDE MONOOXYGENASE"/>
    <property type="match status" value="1"/>
</dbReference>
<name>A0AA40FAS0_9PEZI</name>
<proteinExistence type="predicted"/>
<keyword evidence="1" id="KW-0732">Signal</keyword>
<evidence type="ECO:0000256" key="1">
    <source>
        <dbReference type="SAM" id="SignalP"/>
    </source>
</evidence>
<dbReference type="Proteomes" id="UP001172155">
    <property type="component" value="Unassembled WGS sequence"/>
</dbReference>
<evidence type="ECO:0000313" key="3">
    <source>
        <dbReference type="Proteomes" id="UP001172155"/>
    </source>
</evidence>
<protein>
    <submittedName>
        <fullName evidence="2">Uncharacterized protein</fullName>
    </submittedName>
</protein>
<dbReference type="Gene3D" id="2.70.50.70">
    <property type="match status" value="1"/>
</dbReference>
<reference evidence="2" key="1">
    <citation type="submission" date="2023-06" db="EMBL/GenBank/DDBJ databases">
        <title>Genome-scale phylogeny and comparative genomics of the fungal order Sordariales.</title>
        <authorList>
            <consortium name="Lawrence Berkeley National Laboratory"/>
            <person name="Hensen N."/>
            <person name="Bonometti L."/>
            <person name="Westerberg I."/>
            <person name="Brannstrom I.O."/>
            <person name="Guillou S."/>
            <person name="Cros-Aarteil S."/>
            <person name="Calhoun S."/>
            <person name="Haridas S."/>
            <person name="Kuo A."/>
            <person name="Mondo S."/>
            <person name="Pangilinan J."/>
            <person name="Riley R."/>
            <person name="LaButti K."/>
            <person name="Andreopoulos B."/>
            <person name="Lipzen A."/>
            <person name="Chen C."/>
            <person name="Yanf M."/>
            <person name="Daum C."/>
            <person name="Ng V."/>
            <person name="Clum A."/>
            <person name="Steindorff A."/>
            <person name="Ohm R."/>
            <person name="Martin F."/>
            <person name="Silar P."/>
            <person name="Natvig D."/>
            <person name="Lalanne C."/>
            <person name="Gautier V."/>
            <person name="Ament-velasquez S.L."/>
            <person name="Kruys A."/>
            <person name="Hutchinson M.I."/>
            <person name="Powell A.J."/>
            <person name="Barry K."/>
            <person name="Miller A.N."/>
            <person name="Grigoriev I.V."/>
            <person name="Debuchy R."/>
            <person name="Gladieux P."/>
            <person name="Thoren M.H."/>
            <person name="Johannesson H."/>
        </authorList>
    </citation>
    <scope>NUCLEOTIDE SEQUENCE</scope>
    <source>
        <strain evidence="2">SMH3187-1</strain>
    </source>
</reference>
<dbReference type="AlphaFoldDB" id="A0AA40FAS0"/>
<feature type="chain" id="PRO_5041356821" evidence="1">
    <location>
        <begin position="24"/>
        <end position="362"/>
    </location>
</feature>
<comment type="caution">
    <text evidence="2">The sequence shown here is derived from an EMBL/GenBank/DDBJ whole genome shotgun (WGS) entry which is preliminary data.</text>
</comment>
<feature type="signal peptide" evidence="1">
    <location>
        <begin position="1"/>
        <end position="23"/>
    </location>
</feature>
<gene>
    <name evidence="2" type="ORF">B0T18DRAFT_424740</name>
</gene>
<keyword evidence="3" id="KW-1185">Reference proteome</keyword>
<accession>A0AA40FAS0</accession>
<dbReference type="PANTHER" id="PTHR36182">
    <property type="entry name" value="PROTEIN, PUTATIVE (AFU_ORTHOLOGUE AFUA_6G10930)-RELATED"/>
    <property type="match status" value="1"/>
</dbReference>
<evidence type="ECO:0000313" key="2">
    <source>
        <dbReference type="EMBL" id="KAK0754344.1"/>
    </source>
</evidence>
<organism evidence="2 3">
    <name type="scientific">Schizothecium vesticola</name>
    <dbReference type="NCBI Taxonomy" id="314040"/>
    <lineage>
        <taxon>Eukaryota</taxon>
        <taxon>Fungi</taxon>
        <taxon>Dikarya</taxon>
        <taxon>Ascomycota</taxon>
        <taxon>Pezizomycotina</taxon>
        <taxon>Sordariomycetes</taxon>
        <taxon>Sordariomycetidae</taxon>
        <taxon>Sordariales</taxon>
        <taxon>Schizotheciaceae</taxon>
        <taxon>Schizothecium</taxon>
    </lineage>
</organism>
<sequence length="362" mass="38649">MSPSGILPRVVIVALLVMIGAEAHMIMRHPVPYNLDVDPKVQVDPLGESNPFPCQNRATVQTRTDINAGGATLVQFTGGAQHGGGSCQFSISYDDPSHGGWNTSAKFKTVYTIIGGCPAIFTDESRNLPPAKPDQDGRANTAECFNDFGVDCTRQFLVPLPSFLRNGPATFAWTYFNKLGNREMYMTCSPVNIRGGTADQFQINALPDIFVANVPSASDCTTGTAGDRVVLNIPNPGVHGRVLQPPGEPAVKPSNYCVDIPPKDRPPVFIQNDPRTIQTQGMGQTSTLSEETTTTLPPVTKTVTGTRYFTVVTVTATGVATGPVKCSKEGELICFGTDEFGICSFGEATPQKVAEGTKIDSD</sequence>
<dbReference type="EMBL" id="JAUKUD010000001">
    <property type="protein sequence ID" value="KAK0754344.1"/>
    <property type="molecule type" value="Genomic_DNA"/>
</dbReference>